<evidence type="ECO:0000256" key="2">
    <source>
        <dbReference type="ARBA" id="ARBA00007404"/>
    </source>
</evidence>
<dbReference type="PROSITE" id="PS50126">
    <property type="entry name" value="S1"/>
    <property type="match status" value="1"/>
</dbReference>
<dbReference type="InterPro" id="IPR004088">
    <property type="entry name" value="KH_dom_type_1"/>
</dbReference>
<dbReference type="Pfam" id="PF00575">
    <property type="entry name" value="S1"/>
    <property type="match status" value="1"/>
</dbReference>
<dbReference type="PANTHER" id="PTHR11252">
    <property type="entry name" value="POLYRIBONUCLEOTIDE NUCLEOTIDYLTRANSFERASE"/>
    <property type="match status" value="1"/>
</dbReference>
<keyword evidence="8 9" id="KW-0694">RNA-binding</keyword>
<dbReference type="GO" id="GO:0006396">
    <property type="term" value="P:RNA processing"/>
    <property type="evidence" value="ECO:0007669"/>
    <property type="project" value="InterPro"/>
</dbReference>
<organism evidence="12 13">
    <name type="scientific">Candidatus Curtissbacteria bacterium RBG_13_35_7</name>
    <dbReference type="NCBI Taxonomy" id="1797705"/>
    <lineage>
        <taxon>Bacteria</taxon>
        <taxon>Candidatus Curtissiibacteriota</taxon>
    </lineage>
</organism>
<feature type="domain" description="S1 motif" evidence="11">
    <location>
        <begin position="624"/>
        <end position="692"/>
    </location>
</feature>
<evidence type="ECO:0000256" key="6">
    <source>
        <dbReference type="ARBA" id="ARBA00022723"/>
    </source>
</evidence>
<dbReference type="SMART" id="SM00322">
    <property type="entry name" value="KH"/>
    <property type="match status" value="1"/>
</dbReference>
<dbReference type="PIRSF" id="PIRSF005499">
    <property type="entry name" value="PNPase"/>
    <property type="match status" value="1"/>
</dbReference>
<dbReference type="Pfam" id="PF03725">
    <property type="entry name" value="RNase_PH_C"/>
    <property type="match status" value="2"/>
</dbReference>
<dbReference type="InterPro" id="IPR012162">
    <property type="entry name" value="PNPase"/>
</dbReference>
<dbReference type="InterPro" id="IPR004087">
    <property type="entry name" value="KH_dom"/>
</dbReference>
<reference evidence="12 13" key="1">
    <citation type="journal article" date="2016" name="Nat. Commun.">
        <title>Thousands of microbial genomes shed light on interconnected biogeochemical processes in an aquifer system.</title>
        <authorList>
            <person name="Anantharaman K."/>
            <person name="Brown C.T."/>
            <person name="Hug L.A."/>
            <person name="Sharon I."/>
            <person name="Castelle C.J."/>
            <person name="Probst A.J."/>
            <person name="Thomas B.C."/>
            <person name="Singh A."/>
            <person name="Wilkins M.J."/>
            <person name="Karaoz U."/>
            <person name="Brodie E.L."/>
            <person name="Williams K.H."/>
            <person name="Hubbard S.S."/>
            <person name="Banfield J.F."/>
        </authorList>
    </citation>
    <scope>NUCLEOTIDE SEQUENCE [LARGE SCALE GENOMIC DNA]</scope>
</reference>
<dbReference type="InterPro" id="IPR001247">
    <property type="entry name" value="ExoRNase_PH_dom1"/>
</dbReference>
<keyword evidence="5 9" id="KW-0548">Nucleotidyltransferase</keyword>
<dbReference type="FunFam" id="3.30.230.70:FF:000001">
    <property type="entry name" value="Polyribonucleotide nucleotidyltransferase"/>
    <property type="match status" value="1"/>
</dbReference>
<feature type="region of interest" description="Disordered" evidence="10">
    <location>
        <begin position="692"/>
        <end position="732"/>
    </location>
</feature>
<dbReference type="EMBL" id="MFAT01000063">
    <property type="protein sequence ID" value="OGD85595.1"/>
    <property type="molecule type" value="Genomic_DNA"/>
</dbReference>
<dbReference type="CDD" id="cd02393">
    <property type="entry name" value="KH-I_PNPase"/>
    <property type="match status" value="1"/>
</dbReference>
<feature type="binding site" evidence="9">
    <location>
        <position position="488"/>
    </location>
    <ligand>
        <name>Mg(2+)</name>
        <dbReference type="ChEBI" id="CHEBI:18420"/>
    </ligand>
</feature>
<dbReference type="InterPro" id="IPR020568">
    <property type="entry name" value="Ribosomal_Su5_D2-typ_SF"/>
</dbReference>
<comment type="subcellular location">
    <subcellularLocation>
        <location evidence="1 9">Cytoplasm</location>
    </subcellularLocation>
</comment>
<dbReference type="Gene3D" id="3.30.1370.10">
    <property type="entry name" value="K Homology domain, type 1"/>
    <property type="match status" value="1"/>
</dbReference>
<dbReference type="HAMAP" id="MF_01595">
    <property type="entry name" value="PNPase"/>
    <property type="match status" value="1"/>
</dbReference>
<dbReference type="FunFam" id="3.30.1370.10:FF:000001">
    <property type="entry name" value="Polyribonucleotide nucleotidyltransferase"/>
    <property type="match status" value="1"/>
</dbReference>
<dbReference type="EC" id="2.7.7.8" evidence="9"/>
<evidence type="ECO:0000256" key="3">
    <source>
        <dbReference type="ARBA" id="ARBA00022490"/>
    </source>
</evidence>
<dbReference type="GO" id="GO:0006402">
    <property type="term" value="P:mRNA catabolic process"/>
    <property type="evidence" value="ECO:0007669"/>
    <property type="project" value="UniProtKB-UniRule"/>
</dbReference>
<comment type="caution">
    <text evidence="12">The sequence shown here is derived from an EMBL/GenBank/DDBJ whole genome shotgun (WGS) entry which is preliminary data.</text>
</comment>
<protein>
    <recommendedName>
        <fullName evidence="9">Polyribonucleotide nucleotidyltransferase</fullName>
        <ecNumber evidence="9">2.7.7.8</ecNumber>
    </recommendedName>
    <alternativeName>
        <fullName evidence="9">Polynucleotide phosphorylase</fullName>
        <shortName evidence="9">PNPase</shortName>
    </alternativeName>
</protein>
<evidence type="ECO:0000256" key="1">
    <source>
        <dbReference type="ARBA" id="ARBA00004496"/>
    </source>
</evidence>
<keyword evidence="7 9" id="KW-0460">Magnesium</keyword>
<comment type="similarity">
    <text evidence="2 9">Belongs to the polyribonucleotide nucleotidyltransferase family.</text>
</comment>
<evidence type="ECO:0000256" key="8">
    <source>
        <dbReference type="ARBA" id="ARBA00022884"/>
    </source>
</evidence>
<evidence type="ECO:0000256" key="4">
    <source>
        <dbReference type="ARBA" id="ARBA00022679"/>
    </source>
</evidence>
<dbReference type="GO" id="GO:0003723">
    <property type="term" value="F:RNA binding"/>
    <property type="evidence" value="ECO:0007669"/>
    <property type="project" value="UniProtKB-UniRule"/>
</dbReference>
<dbReference type="GO" id="GO:0000175">
    <property type="term" value="F:3'-5'-RNA exonuclease activity"/>
    <property type="evidence" value="ECO:0007669"/>
    <property type="project" value="TreeGrafter"/>
</dbReference>
<dbReference type="Gene3D" id="2.40.50.140">
    <property type="entry name" value="Nucleic acid-binding proteins"/>
    <property type="match status" value="1"/>
</dbReference>
<dbReference type="CDD" id="cd04472">
    <property type="entry name" value="S1_PNPase"/>
    <property type="match status" value="1"/>
</dbReference>
<gene>
    <name evidence="9" type="primary">pnp</name>
    <name evidence="12" type="ORF">A2164_02450</name>
</gene>
<dbReference type="GO" id="GO:0005829">
    <property type="term" value="C:cytosol"/>
    <property type="evidence" value="ECO:0007669"/>
    <property type="project" value="TreeGrafter"/>
</dbReference>
<dbReference type="InterPro" id="IPR015847">
    <property type="entry name" value="ExoRNase_PH_dom2"/>
</dbReference>
<dbReference type="SUPFAM" id="SSF54791">
    <property type="entry name" value="Eukaryotic type KH-domain (KH-domain type I)"/>
    <property type="match status" value="1"/>
</dbReference>
<evidence type="ECO:0000256" key="5">
    <source>
        <dbReference type="ARBA" id="ARBA00022695"/>
    </source>
</evidence>
<keyword evidence="3 9" id="KW-0963">Cytoplasm</keyword>
<dbReference type="InterPro" id="IPR036345">
    <property type="entry name" value="ExoRNase_PH_dom2_sf"/>
</dbReference>
<feature type="binding site" evidence="9">
    <location>
        <position position="494"/>
    </location>
    <ligand>
        <name>Mg(2+)</name>
        <dbReference type="ChEBI" id="CHEBI:18420"/>
    </ligand>
</feature>
<dbReference type="FunFam" id="3.30.230.70:FF:000002">
    <property type="entry name" value="Polyribonucleotide nucleotidyltransferase"/>
    <property type="match status" value="1"/>
</dbReference>
<dbReference type="Pfam" id="PF01138">
    <property type="entry name" value="RNase_PH"/>
    <property type="match status" value="2"/>
</dbReference>
<evidence type="ECO:0000313" key="12">
    <source>
        <dbReference type="EMBL" id="OGD85595.1"/>
    </source>
</evidence>
<dbReference type="InterPro" id="IPR036456">
    <property type="entry name" value="PNPase_PH_RNA-bd_sf"/>
</dbReference>
<dbReference type="GO" id="GO:0004654">
    <property type="term" value="F:polyribonucleotide nucleotidyltransferase activity"/>
    <property type="evidence" value="ECO:0007669"/>
    <property type="project" value="UniProtKB-UniRule"/>
</dbReference>
<dbReference type="SMART" id="SM00316">
    <property type="entry name" value="S1"/>
    <property type="match status" value="1"/>
</dbReference>
<dbReference type="PROSITE" id="PS50084">
    <property type="entry name" value="KH_TYPE_1"/>
    <property type="match status" value="1"/>
</dbReference>
<sequence>MHKKIRREFDFGGKKFILETGELANQANGAVLASYGETVVLATAVTQEPRADIGYFPLSVDYEEKLYAGGKISTSRFIKRENRPTETAVLTSRLIDRSIRPLFSQDFQNEVQIIITVLSIDQQNDPDIVSLIASSAALAISGIPWKGPISGVRVGKQNGDYILNPTEDKRKLCELEIILASNNEDVVMLEVEANEADEKSVVDAIKFGLTQGKTIVSQIESLAKEVNNKPVEYKSQKASKEDEEKIKKYIQENIMKNFTSASQDERWFENKMKELETEFIKEDDDSINSKILSDIFEEEVASKLRDEILKNKKRTDGRSPDQIRDISARVEVLPRTHGSAIFQRGDTQALSIATLGSPALEQLIEGMEGEETKRYMHHYNFPPFSVGETGRRGAPGRREIGHGALAEKAIRPIIPETDKFPYTIRVVTEIMSSAGSTSMAAVCGSTLALMDAGVPIKEPVAGISIGLITDKNDKSKYVTITDIAYQEDAQGDMDFKIAGTKNGITAVQMDIKLDGIPVNILEEALIKAKEARLKILEKILATIPTFRKSVSKHAPTVILVKIDPSKIGGVIGTGGRVINKIIADTGAAIDINDEGTVTISSKDADACKKAAELIESIVKEAQVGEIYDGEVKRILPFGAMVEILPGKDGLVHISQLAAHRVEKVEDVVKIGQKVKVRVSELDDQGRINLSMNLSDDKKLPNQRPMNRNKFDNNKFRNNKFRNQNNSRPKPRH</sequence>
<name>A0A1F5G184_9BACT</name>
<proteinExistence type="inferred from homology"/>
<evidence type="ECO:0000259" key="11">
    <source>
        <dbReference type="PROSITE" id="PS50126"/>
    </source>
</evidence>
<dbReference type="FunFam" id="2.40.50.140:FF:000023">
    <property type="entry name" value="Polyribonucleotide nucleotidyltransferase"/>
    <property type="match status" value="1"/>
</dbReference>
<evidence type="ECO:0000256" key="7">
    <source>
        <dbReference type="ARBA" id="ARBA00022842"/>
    </source>
</evidence>
<dbReference type="PANTHER" id="PTHR11252:SF0">
    <property type="entry name" value="POLYRIBONUCLEOTIDE NUCLEOTIDYLTRANSFERASE 1, MITOCHONDRIAL"/>
    <property type="match status" value="1"/>
</dbReference>
<evidence type="ECO:0000256" key="10">
    <source>
        <dbReference type="SAM" id="MobiDB-lite"/>
    </source>
</evidence>
<dbReference type="CDD" id="cd11364">
    <property type="entry name" value="RNase_PH_PNPase_2"/>
    <property type="match status" value="1"/>
</dbReference>
<keyword evidence="6 9" id="KW-0479">Metal-binding</keyword>
<evidence type="ECO:0000313" key="13">
    <source>
        <dbReference type="Proteomes" id="UP000176317"/>
    </source>
</evidence>
<dbReference type="SUPFAM" id="SSF54211">
    <property type="entry name" value="Ribosomal protein S5 domain 2-like"/>
    <property type="match status" value="2"/>
</dbReference>
<dbReference type="Gene3D" id="3.30.230.70">
    <property type="entry name" value="GHMP Kinase, N-terminal domain"/>
    <property type="match status" value="2"/>
</dbReference>
<keyword evidence="4 9" id="KW-0808">Transferase</keyword>
<dbReference type="InterPro" id="IPR027408">
    <property type="entry name" value="PNPase/RNase_PH_dom_sf"/>
</dbReference>
<comment type="cofactor">
    <cofactor evidence="9">
        <name>Mg(2+)</name>
        <dbReference type="ChEBI" id="CHEBI:18420"/>
    </cofactor>
</comment>
<dbReference type="AlphaFoldDB" id="A0A1F5G184"/>
<accession>A0A1F5G184</accession>
<dbReference type="InterPro" id="IPR036612">
    <property type="entry name" value="KH_dom_type_1_sf"/>
</dbReference>
<dbReference type="NCBIfam" id="TIGR03591">
    <property type="entry name" value="polynuc_phos"/>
    <property type="match status" value="1"/>
</dbReference>
<evidence type="ECO:0000256" key="9">
    <source>
        <dbReference type="HAMAP-Rule" id="MF_01595"/>
    </source>
</evidence>
<dbReference type="Proteomes" id="UP000176317">
    <property type="component" value="Unassembled WGS sequence"/>
</dbReference>
<dbReference type="Pfam" id="PF00013">
    <property type="entry name" value="KH_1"/>
    <property type="match status" value="1"/>
</dbReference>
<comment type="catalytic activity">
    <reaction evidence="9">
        <text>RNA(n+1) + phosphate = RNA(n) + a ribonucleoside 5'-diphosphate</text>
        <dbReference type="Rhea" id="RHEA:22096"/>
        <dbReference type="Rhea" id="RHEA-COMP:14527"/>
        <dbReference type="Rhea" id="RHEA-COMP:17342"/>
        <dbReference type="ChEBI" id="CHEBI:43474"/>
        <dbReference type="ChEBI" id="CHEBI:57930"/>
        <dbReference type="ChEBI" id="CHEBI:140395"/>
        <dbReference type="EC" id="2.7.7.8"/>
    </reaction>
</comment>
<dbReference type="SUPFAM" id="SSF46915">
    <property type="entry name" value="Polynucleotide phosphorylase/guanosine pentaphosphate synthase (PNPase/GPSI), domain 3"/>
    <property type="match status" value="1"/>
</dbReference>
<dbReference type="GO" id="GO:0000287">
    <property type="term" value="F:magnesium ion binding"/>
    <property type="evidence" value="ECO:0007669"/>
    <property type="project" value="UniProtKB-UniRule"/>
</dbReference>
<dbReference type="InterPro" id="IPR012340">
    <property type="entry name" value="NA-bd_OB-fold"/>
</dbReference>
<dbReference type="SUPFAM" id="SSF55666">
    <property type="entry name" value="Ribonuclease PH domain 2-like"/>
    <property type="match status" value="2"/>
</dbReference>
<dbReference type="SUPFAM" id="SSF50249">
    <property type="entry name" value="Nucleic acid-binding proteins"/>
    <property type="match status" value="1"/>
</dbReference>
<dbReference type="NCBIfam" id="NF008805">
    <property type="entry name" value="PRK11824.1"/>
    <property type="match status" value="1"/>
</dbReference>
<dbReference type="InterPro" id="IPR003029">
    <property type="entry name" value="S1_domain"/>
</dbReference>
<comment type="function">
    <text evidence="9">Involved in mRNA degradation. Catalyzes the phosphorolysis of single-stranded polyribonucleotides processively in the 3'- to 5'-direction.</text>
</comment>